<keyword evidence="3" id="KW-1185">Reference proteome</keyword>
<gene>
    <name evidence="2" type="ORF">SAMD00023353_0701510</name>
</gene>
<feature type="compositionally biased region" description="Basic and acidic residues" evidence="1">
    <location>
        <begin position="53"/>
        <end position="67"/>
    </location>
</feature>
<protein>
    <submittedName>
        <fullName evidence="2">Uncharacterized protein</fullName>
    </submittedName>
</protein>
<sequence length="92" mass="10009">MSTTTTNHETRPTPHSQAAAPRRSLFKGTLRPPSTQPACKSYTLTPASISEVSIRDAAEKQTKDRRSTAISSNAVPQPFVDPAVLQQRPHLS</sequence>
<feature type="compositionally biased region" description="Polar residues" evidence="1">
    <location>
        <begin position="32"/>
        <end position="51"/>
    </location>
</feature>
<feature type="region of interest" description="Disordered" evidence="1">
    <location>
        <begin position="1"/>
        <end position="92"/>
    </location>
</feature>
<evidence type="ECO:0000313" key="2">
    <source>
        <dbReference type="EMBL" id="GAP84336.2"/>
    </source>
</evidence>
<name>A0A1S7ULW8_ROSNE</name>
<dbReference type="AlphaFoldDB" id="A0A1S7ULW8"/>
<accession>A0A1S7ULW8</accession>
<reference evidence="2" key="1">
    <citation type="submission" date="2016-03" db="EMBL/GenBank/DDBJ databases">
        <title>Draft genome sequence of Rosellinia necatrix.</title>
        <authorList>
            <person name="Kanematsu S."/>
        </authorList>
    </citation>
    <scope>NUCLEOTIDE SEQUENCE [LARGE SCALE GENOMIC DNA]</scope>
    <source>
        <strain evidence="2">W97</strain>
    </source>
</reference>
<organism evidence="2">
    <name type="scientific">Rosellinia necatrix</name>
    <name type="common">White root-rot fungus</name>
    <dbReference type="NCBI Taxonomy" id="77044"/>
    <lineage>
        <taxon>Eukaryota</taxon>
        <taxon>Fungi</taxon>
        <taxon>Dikarya</taxon>
        <taxon>Ascomycota</taxon>
        <taxon>Pezizomycotina</taxon>
        <taxon>Sordariomycetes</taxon>
        <taxon>Xylariomycetidae</taxon>
        <taxon>Xylariales</taxon>
        <taxon>Xylariaceae</taxon>
        <taxon>Rosellinia</taxon>
    </lineage>
</organism>
<dbReference type="OrthoDB" id="3513895at2759"/>
<evidence type="ECO:0000313" key="3">
    <source>
        <dbReference type="Proteomes" id="UP000054516"/>
    </source>
</evidence>
<evidence type="ECO:0000256" key="1">
    <source>
        <dbReference type="SAM" id="MobiDB-lite"/>
    </source>
</evidence>
<proteinExistence type="predicted"/>
<dbReference type="Proteomes" id="UP000054516">
    <property type="component" value="Unassembled WGS sequence"/>
</dbReference>
<dbReference type="EMBL" id="DF977452">
    <property type="protein sequence ID" value="GAP84336.2"/>
    <property type="molecule type" value="Genomic_DNA"/>
</dbReference>